<protein>
    <recommendedName>
        <fullName evidence="2">Secreted protein</fullName>
    </recommendedName>
</protein>
<name>A0AB37B0P5_HAEIF</name>
<gene>
    <name evidence="1" type="ORF">BV056_01202</name>
</gene>
<reference evidence="1" key="1">
    <citation type="submission" date="2017-04" db="EMBL/GenBank/DDBJ databases">
        <title>Haemophilus influenzae in COPD genome sequencing project.</title>
        <authorList>
            <person name="Murphy T.F."/>
            <person name="Kong Y."/>
            <person name="Nadendla S."/>
            <person name="Tettelin H."/>
            <person name="Pettigrew M."/>
        </authorList>
    </citation>
    <scope>NUCLEOTIDE SEQUENCE [LARGE SCALE GENOMIC DNA]</scope>
    <source>
        <strain evidence="1">39P1H1</strain>
    </source>
</reference>
<organism evidence="1">
    <name type="scientific">Haemophilus influenzae</name>
    <dbReference type="NCBI Taxonomy" id="727"/>
    <lineage>
        <taxon>Bacteria</taxon>
        <taxon>Pseudomonadati</taxon>
        <taxon>Pseudomonadota</taxon>
        <taxon>Gammaproteobacteria</taxon>
        <taxon>Pasteurellales</taxon>
        <taxon>Pasteurellaceae</taxon>
        <taxon>Haemophilus</taxon>
    </lineage>
</organism>
<proteinExistence type="predicted"/>
<dbReference type="EMBL" id="NEBD01000031">
    <property type="protein sequence ID" value="PRJ24265.1"/>
    <property type="molecule type" value="Genomic_DNA"/>
</dbReference>
<sequence>MPPLAVIAPVVVTVVTDKLSPNLNFTVLSVVVAETTRLAFSDLNLIGLSVLEVSSVSASPALILNELTLVDKAYNCAPFTASVEVAVTSPAATFLIWRLTVSLPTETTPLPAVCLILSLS</sequence>
<evidence type="ECO:0008006" key="2">
    <source>
        <dbReference type="Google" id="ProtNLM"/>
    </source>
</evidence>
<evidence type="ECO:0000313" key="1">
    <source>
        <dbReference type="EMBL" id="PRJ24265.1"/>
    </source>
</evidence>
<comment type="caution">
    <text evidence="1">The sequence shown here is derived from an EMBL/GenBank/DDBJ whole genome shotgun (WGS) entry which is preliminary data.</text>
</comment>
<dbReference type="AlphaFoldDB" id="A0AB37B0P5"/>
<accession>A0AB37B0P5</accession>